<organism evidence="2 3">
    <name type="scientific">Hallella bergensis DSM 17361</name>
    <dbReference type="NCBI Taxonomy" id="585502"/>
    <lineage>
        <taxon>Bacteria</taxon>
        <taxon>Pseudomonadati</taxon>
        <taxon>Bacteroidota</taxon>
        <taxon>Bacteroidia</taxon>
        <taxon>Bacteroidales</taxon>
        <taxon>Prevotellaceae</taxon>
        <taxon>Hallella</taxon>
    </lineage>
</organism>
<reference evidence="2 3" key="1">
    <citation type="submission" date="2009-10" db="EMBL/GenBank/DDBJ databases">
        <authorList>
            <person name="Qin X."/>
            <person name="Bachman B."/>
            <person name="Battles P."/>
            <person name="Bell A."/>
            <person name="Bess C."/>
            <person name="Bickham C."/>
            <person name="Chaboub L."/>
            <person name="Chen D."/>
            <person name="Coyle M."/>
            <person name="Deiros D.R."/>
            <person name="Dinh H."/>
            <person name="Forbes L."/>
            <person name="Fowler G."/>
            <person name="Francisco L."/>
            <person name="Fu Q."/>
            <person name="Gubbala S."/>
            <person name="Hale W."/>
            <person name="Han Y."/>
            <person name="Hemphill L."/>
            <person name="Highlander S.K."/>
            <person name="Hirani K."/>
            <person name="Hogues M."/>
            <person name="Jackson L."/>
            <person name="Jakkamsetti A."/>
            <person name="Javaid M."/>
            <person name="Jiang H."/>
            <person name="Korchina V."/>
            <person name="Kovar C."/>
            <person name="Lara F."/>
            <person name="Lee S."/>
            <person name="Mata R."/>
            <person name="Mathew T."/>
            <person name="Moen C."/>
            <person name="Morales K."/>
            <person name="Munidasa M."/>
            <person name="Nazareth L."/>
            <person name="Ngo R."/>
            <person name="Nguyen L."/>
            <person name="Okwuonu G."/>
            <person name="Ongeri F."/>
            <person name="Patil S."/>
            <person name="Petrosino J."/>
            <person name="Pham C."/>
            <person name="Pham P."/>
            <person name="Pu L.-L."/>
            <person name="Puazo M."/>
            <person name="Raj R."/>
            <person name="Reid J."/>
            <person name="Rouhana J."/>
            <person name="Saada N."/>
            <person name="Shang Y."/>
            <person name="Simmons D."/>
            <person name="Thornton R."/>
            <person name="Warren J."/>
            <person name="Weissenberger G."/>
            <person name="Zhang J."/>
            <person name="Zhang L."/>
            <person name="Zhou C."/>
            <person name="Zhu D."/>
            <person name="Muzny D."/>
            <person name="Worley K."/>
            <person name="Gibbs R."/>
        </authorList>
    </citation>
    <scope>NUCLEOTIDE SEQUENCE [LARGE SCALE GENOMIC DNA]</scope>
    <source>
        <strain evidence="2 3">DSM 17361</strain>
    </source>
</reference>
<keyword evidence="2" id="KW-0378">Hydrolase</keyword>
<dbReference type="Pfam" id="PF01551">
    <property type="entry name" value="Peptidase_M23"/>
    <property type="match status" value="1"/>
</dbReference>
<dbReference type="CDD" id="cd12797">
    <property type="entry name" value="M23_peptidase"/>
    <property type="match status" value="1"/>
</dbReference>
<dbReference type="Gene3D" id="2.70.70.10">
    <property type="entry name" value="Glucose Permease (Domain IIA)"/>
    <property type="match status" value="1"/>
</dbReference>
<dbReference type="SUPFAM" id="SSF51261">
    <property type="entry name" value="Duplicated hybrid motif"/>
    <property type="match status" value="1"/>
</dbReference>
<dbReference type="InterPro" id="IPR050570">
    <property type="entry name" value="Cell_wall_metabolism_enzyme"/>
</dbReference>
<dbReference type="EMBL" id="ACKS01000055">
    <property type="protein sequence ID" value="EFA44310.1"/>
    <property type="molecule type" value="Genomic_DNA"/>
</dbReference>
<evidence type="ECO:0000259" key="1">
    <source>
        <dbReference type="Pfam" id="PF01551"/>
    </source>
</evidence>
<protein>
    <submittedName>
        <fullName evidence="2">Peptidase, M23 family</fullName>
        <ecNumber evidence="2">3.4.24.-</ecNumber>
    </submittedName>
</protein>
<accession>D1PWC2</accession>
<proteinExistence type="predicted"/>
<dbReference type="PANTHER" id="PTHR21666:SF270">
    <property type="entry name" value="MUREIN HYDROLASE ACTIVATOR ENVC"/>
    <property type="match status" value="1"/>
</dbReference>
<gene>
    <name evidence="2" type="ORF">HMPREF0645_1257</name>
</gene>
<dbReference type="HOGENOM" id="CLU_1151012_0_0_10"/>
<dbReference type="GO" id="GO:0004222">
    <property type="term" value="F:metalloendopeptidase activity"/>
    <property type="evidence" value="ECO:0007669"/>
    <property type="project" value="TreeGrafter"/>
</dbReference>
<dbReference type="InterPro" id="IPR011055">
    <property type="entry name" value="Dup_hybrid_motif"/>
</dbReference>
<dbReference type="InterPro" id="IPR016047">
    <property type="entry name" value="M23ase_b-sheet_dom"/>
</dbReference>
<dbReference type="MEROPS" id="M23.014"/>
<sequence>MRTINAFILLCVFSLFCQPTLAWRRVRLADLPPFERAVVVVKYFEGMHRWKNYPYYLKTNIIQRFTEEFIEDEDVEAITNGVPYDNNEGVRLYFCTLSQSQSHQRIASFPLHVIKISSKFGYRMDPFTKKRRLHNGIDLRASIGTETFAMLPGIITITGRDRSRGNYVMIRHGNYVVTYCHLSRILVRQGQMVEPGEAVGLVGSTGRSTGPHLHLMLHRGKQLLNPQILLDCIWSILVTTI</sequence>
<name>D1PWC2_9BACT</name>
<evidence type="ECO:0000313" key="3">
    <source>
        <dbReference type="Proteomes" id="UP000003160"/>
    </source>
</evidence>
<dbReference type="Proteomes" id="UP000003160">
    <property type="component" value="Unassembled WGS sequence"/>
</dbReference>
<dbReference type="AlphaFoldDB" id="D1PWC2"/>
<comment type="caution">
    <text evidence="2">The sequence shown here is derived from an EMBL/GenBank/DDBJ whole genome shotgun (WGS) entry which is preliminary data.</text>
</comment>
<dbReference type="eggNOG" id="COG0739">
    <property type="taxonomic scope" value="Bacteria"/>
</dbReference>
<dbReference type="PANTHER" id="PTHR21666">
    <property type="entry name" value="PEPTIDASE-RELATED"/>
    <property type="match status" value="1"/>
</dbReference>
<evidence type="ECO:0000313" key="2">
    <source>
        <dbReference type="EMBL" id="EFA44310.1"/>
    </source>
</evidence>
<dbReference type="EC" id="3.4.24.-" evidence="2"/>
<feature type="domain" description="M23ase beta-sheet core" evidence="1">
    <location>
        <begin position="133"/>
        <end position="226"/>
    </location>
</feature>
<keyword evidence="3" id="KW-1185">Reference proteome</keyword>
<dbReference type="RefSeq" id="WP_007173361.1">
    <property type="nucleotide sequence ID" value="NZ_GG704780.1"/>
</dbReference>